<organism evidence="8 9">
    <name type="scientific">Pandoraea commovens</name>
    <dbReference type="NCBI Taxonomy" id="2508289"/>
    <lineage>
        <taxon>Bacteria</taxon>
        <taxon>Pseudomonadati</taxon>
        <taxon>Pseudomonadota</taxon>
        <taxon>Betaproteobacteria</taxon>
        <taxon>Burkholderiales</taxon>
        <taxon>Burkholderiaceae</taxon>
        <taxon>Pandoraea</taxon>
    </lineage>
</organism>
<evidence type="ECO:0000313" key="9">
    <source>
        <dbReference type="Proteomes" id="UP001058980"/>
    </source>
</evidence>
<feature type="transmembrane region" description="Helical" evidence="7">
    <location>
        <begin position="262"/>
        <end position="284"/>
    </location>
</feature>
<dbReference type="EMBL" id="CP102780">
    <property type="protein sequence ID" value="UVA81265.1"/>
    <property type="molecule type" value="Genomic_DNA"/>
</dbReference>
<comment type="subcellular location">
    <subcellularLocation>
        <location evidence="1">Cell membrane</location>
        <topology evidence="1">Multi-pass membrane protein</topology>
    </subcellularLocation>
</comment>
<accession>A0ABY5QN10</accession>
<feature type="transmembrane region" description="Helical" evidence="7">
    <location>
        <begin position="64"/>
        <end position="85"/>
    </location>
</feature>
<feature type="transmembrane region" description="Helical" evidence="7">
    <location>
        <begin position="122"/>
        <end position="138"/>
    </location>
</feature>
<evidence type="ECO:0000256" key="3">
    <source>
        <dbReference type="ARBA" id="ARBA00022475"/>
    </source>
</evidence>
<evidence type="ECO:0000256" key="6">
    <source>
        <dbReference type="ARBA" id="ARBA00023136"/>
    </source>
</evidence>
<gene>
    <name evidence="8" type="ORF">NTU39_09790</name>
</gene>
<evidence type="ECO:0000256" key="1">
    <source>
        <dbReference type="ARBA" id="ARBA00004651"/>
    </source>
</evidence>
<dbReference type="InterPro" id="IPR004937">
    <property type="entry name" value="Urea_transporter"/>
</dbReference>
<evidence type="ECO:0000256" key="5">
    <source>
        <dbReference type="ARBA" id="ARBA00022989"/>
    </source>
</evidence>
<feature type="transmembrane region" description="Helical" evidence="7">
    <location>
        <begin position="91"/>
        <end position="110"/>
    </location>
</feature>
<evidence type="ECO:0000256" key="4">
    <source>
        <dbReference type="ARBA" id="ARBA00022692"/>
    </source>
</evidence>
<reference evidence="8" key="1">
    <citation type="submission" date="2022-08" db="EMBL/GenBank/DDBJ databases">
        <title>Multi-unit outbreak of Pandoraea commovens among non-cystic fibrosis intensive care patients from 2019 to 2021 in Berlin, Germany.</title>
        <authorList>
            <person name="Menzel P."/>
        </authorList>
    </citation>
    <scope>NUCLEOTIDE SEQUENCE</scope>
    <source>
        <strain evidence="8">LB-19-202-79</strain>
    </source>
</reference>
<keyword evidence="9" id="KW-1185">Reference proteome</keyword>
<dbReference type="Gene3D" id="1.10.3430.10">
    <property type="entry name" value="Ammonium transporter AmtB like domains"/>
    <property type="match status" value="1"/>
</dbReference>
<dbReference type="Pfam" id="PF03253">
    <property type="entry name" value="UT"/>
    <property type="match status" value="2"/>
</dbReference>
<evidence type="ECO:0000313" key="8">
    <source>
        <dbReference type="EMBL" id="UVA81265.1"/>
    </source>
</evidence>
<feature type="transmembrane region" description="Helical" evidence="7">
    <location>
        <begin position="144"/>
        <end position="162"/>
    </location>
</feature>
<name>A0ABY5QN10_9BURK</name>
<feature type="transmembrane region" description="Helical" evidence="7">
    <location>
        <begin position="167"/>
        <end position="185"/>
    </location>
</feature>
<comment type="similarity">
    <text evidence="2">Belongs to the urea transporter family.</text>
</comment>
<keyword evidence="4 7" id="KW-0812">Transmembrane</keyword>
<protein>
    <submittedName>
        <fullName evidence="8">Urea transporter</fullName>
    </submittedName>
</protein>
<sequence length="343" mass="35977">MSVMSAMTRQTAVDYALVIRLARSIATLMSLPRPSSVPASLSSMTTPSSTAQQHRLIGELRGTMANFAQIYFIPSAGIGALLLAVLALSDLAAALTGLAASITASGVAIAMRLPHAQRHTGLFGYNGALTGIAFGALWQPDGVFAAWLVVCVALTVMATATLARRELPALTGPFVAVMALSWAMLPWLELSPRMGSLACDVGSPGFVFCSVGQVVFVAPLVLGLLMWYLLALWNARATVWALAAGVTVWVILVVLASRWPSMAAQAGGVGINAFLAALGLGVFGRRLTMRLTGAALAAVICVILGGWLTPRGWPYFTLPFNLAVWIVLGVTARDRQGRRAGDA</sequence>
<feature type="transmembrane region" description="Helical" evidence="7">
    <location>
        <begin position="291"/>
        <end position="309"/>
    </location>
</feature>
<evidence type="ECO:0000256" key="2">
    <source>
        <dbReference type="ARBA" id="ARBA00005914"/>
    </source>
</evidence>
<dbReference type="PANTHER" id="PTHR10464:SF4">
    <property type="entry name" value="UREA TRANSPORTER"/>
    <property type="match status" value="1"/>
</dbReference>
<keyword evidence="3" id="KW-1003">Cell membrane</keyword>
<feature type="transmembrane region" description="Helical" evidence="7">
    <location>
        <begin position="315"/>
        <end position="332"/>
    </location>
</feature>
<proteinExistence type="inferred from homology"/>
<keyword evidence="6 7" id="KW-0472">Membrane</keyword>
<keyword evidence="5 7" id="KW-1133">Transmembrane helix</keyword>
<dbReference type="InterPro" id="IPR029020">
    <property type="entry name" value="Ammonium/urea_transptr"/>
</dbReference>
<feature type="transmembrane region" description="Helical" evidence="7">
    <location>
        <begin position="237"/>
        <end position="256"/>
    </location>
</feature>
<feature type="transmembrane region" description="Helical" evidence="7">
    <location>
        <begin position="205"/>
        <end position="230"/>
    </location>
</feature>
<dbReference type="Proteomes" id="UP001058980">
    <property type="component" value="Chromosome"/>
</dbReference>
<dbReference type="PANTHER" id="PTHR10464">
    <property type="entry name" value="UREA TRANSPORTER"/>
    <property type="match status" value="1"/>
</dbReference>
<evidence type="ECO:0000256" key="7">
    <source>
        <dbReference type="SAM" id="Phobius"/>
    </source>
</evidence>
<dbReference type="RefSeq" id="WP_257959751.1">
    <property type="nucleotide sequence ID" value="NZ_CP102780.1"/>
</dbReference>